<feature type="compositionally biased region" description="Basic and acidic residues" evidence="1">
    <location>
        <begin position="70"/>
        <end position="79"/>
    </location>
</feature>
<evidence type="ECO:0000256" key="1">
    <source>
        <dbReference type="SAM" id="MobiDB-lite"/>
    </source>
</evidence>
<evidence type="ECO:0000313" key="3">
    <source>
        <dbReference type="Proteomes" id="UP000630142"/>
    </source>
</evidence>
<sequence>MSSPTYGTDKTANEQLVEDVSGMFALGMGEKKERIDYKPRPDLVRPSSKNLPPPQESVASADNTAWPESPEQRRARIRADATANQNNPNYRPEVVPDVDPAARARQPVAVNARLSERPMNGLEPGARSEREEVRRRVAEQRQGSPTSRKYLSEPPLTYREPSATADANDIGEDEAVKERRAKAAARKESGSSGKSWIPWL</sequence>
<name>A0A8J3DPA1_9HYPH</name>
<feature type="compositionally biased region" description="Basic and acidic residues" evidence="1">
    <location>
        <begin position="29"/>
        <end position="43"/>
    </location>
</feature>
<organism evidence="2 3">
    <name type="scientific">Tianweitania populi</name>
    <dbReference type="NCBI Taxonomy" id="1607949"/>
    <lineage>
        <taxon>Bacteria</taxon>
        <taxon>Pseudomonadati</taxon>
        <taxon>Pseudomonadota</taxon>
        <taxon>Alphaproteobacteria</taxon>
        <taxon>Hyphomicrobiales</taxon>
        <taxon>Phyllobacteriaceae</taxon>
        <taxon>Tianweitania</taxon>
    </lineage>
</organism>
<comment type="caution">
    <text evidence="2">The sequence shown here is derived from an EMBL/GenBank/DDBJ whole genome shotgun (WGS) entry which is preliminary data.</text>
</comment>
<accession>A0A8J3DPA1</accession>
<dbReference type="Proteomes" id="UP000630142">
    <property type="component" value="Unassembled WGS sequence"/>
</dbReference>
<feature type="compositionally biased region" description="Basic and acidic residues" evidence="1">
    <location>
        <begin position="126"/>
        <end position="139"/>
    </location>
</feature>
<feature type="region of interest" description="Disordered" evidence="1">
    <location>
        <begin position="29"/>
        <end position="200"/>
    </location>
</feature>
<protein>
    <submittedName>
        <fullName evidence="2">Uncharacterized protein</fullName>
    </submittedName>
</protein>
<reference evidence="2" key="2">
    <citation type="submission" date="2020-09" db="EMBL/GenBank/DDBJ databases">
        <authorList>
            <person name="Sun Q."/>
            <person name="Kim S."/>
        </authorList>
    </citation>
    <scope>NUCLEOTIDE SEQUENCE</scope>
    <source>
        <strain evidence="2">KCTC 42249</strain>
    </source>
</reference>
<dbReference type="EMBL" id="BMZQ01000002">
    <property type="protein sequence ID" value="GHD14078.1"/>
    <property type="molecule type" value="Genomic_DNA"/>
</dbReference>
<keyword evidence="3" id="KW-1185">Reference proteome</keyword>
<evidence type="ECO:0000313" key="2">
    <source>
        <dbReference type="EMBL" id="GHD14078.1"/>
    </source>
</evidence>
<reference evidence="2" key="1">
    <citation type="journal article" date="2014" name="Int. J. Syst. Evol. Microbiol.">
        <title>Complete genome sequence of Corynebacterium casei LMG S-19264T (=DSM 44701T), isolated from a smear-ripened cheese.</title>
        <authorList>
            <consortium name="US DOE Joint Genome Institute (JGI-PGF)"/>
            <person name="Walter F."/>
            <person name="Albersmeier A."/>
            <person name="Kalinowski J."/>
            <person name="Ruckert C."/>
        </authorList>
    </citation>
    <scope>NUCLEOTIDE SEQUENCE</scope>
    <source>
        <strain evidence="2">KCTC 42249</strain>
    </source>
</reference>
<dbReference type="AlphaFoldDB" id="A0A8J3DPA1"/>
<proteinExistence type="predicted"/>
<gene>
    <name evidence="2" type="ORF">GCM10016234_19240</name>
</gene>
<feature type="compositionally biased region" description="Low complexity" evidence="1">
    <location>
        <begin position="190"/>
        <end position="200"/>
    </location>
</feature>